<dbReference type="SUPFAM" id="SSF57783">
    <property type="entry name" value="Zinc beta-ribbon"/>
    <property type="match status" value="1"/>
</dbReference>
<feature type="domain" description="Transcription factor TFIIB cyclin-like" evidence="3">
    <location>
        <begin position="156"/>
        <end position="217"/>
    </location>
</feature>
<dbReference type="Pfam" id="PF00382">
    <property type="entry name" value="TFIIB"/>
    <property type="match status" value="1"/>
</dbReference>
<dbReference type="GO" id="GO:0097550">
    <property type="term" value="C:transcription preinitiation complex"/>
    <property type="evidence" value="ECO:0007669"/>
    <property type="project" value="TreeGrafter"/>
</dbReference>
<dbReference type="SUPFAM" id="SSF47954">
    <property type="entry name" value="Cyclin-like"/>
    <property type="match status" value="2"/>
</dbReference>
<dbReference type="PANTHER" id="PTHR11618:SF13">
    <property type="entry name" value="TRANSCRIPTION INITIATION FACTOR IIB"/>
    <property type="match status" value="1"/>
</dbReference>
<keyword evidence="2" id="KW-0804">Transcription</keyword>
<sequence>MKSDKLNLIFATFYKKKMTNDILFIHINNIHINTSLISEKYKFKLKFNMFYGPSELERGRCFCEVSNLVHDQGTGFEVCTNCGVVVDSILDESPEYQYDDRGNDIGFLGQQGASLGSIIDTNNKLTKRLEASLADTSDMILYDIKNIAAQVCNAIHIKVPHIIHDTAVEIASLHREKIYLSGGKKFASIAMAVYFACRLHGADREIRLFSSSCCIDMKLLNFAIKSIKEHLKDSKYIIIANGENKYYALVIQFTGRLNISTNHVKKLRRDCNTMLENISDIFDTGKKPRTIVASVICICSMQNSLNLDLKEISTATNVCAQSISKCVAFMQKNYDIDF</sequence>
<evidence type="ECO:0000313" key="4">
    <source>
        <dbReference type="EMBL" id="ABT14553.1"/>
    </source>
</evidence>
<dbReference type="GO" id="GO:0017025">
    <property type="term" value="F:TBP-class protein binding"/>
    <property type="evidence" value="ECO:0007669"/>
    <property type="project" value="InterPro"/>
</dbReference>
<dbReference type="GeneID" id="5659329"/>
<accession>A7IW29</accession>
<dbReference type="KEGG" id="vg:5659329"/>
<proteinExistence type="predicted"/>
<protein>
    <submittedName>
        <fullName evidence="4">Uncharacterized protein B154L</fullName>
    </submittedName>
</protein>
<keyword evidence="5" id="KW-1185">Reference proteome</keyword>
<evidence type="ECO:0000256" key="1">
    <source>
        <dbReference type="ARBA" id="ARBA00023015"/>
    </source>
</evidence>
<dbReference type="EMBL" id="DQ491002">
    <property type="protein sequence ID" value="ABT14553.1"/>
    <property type="molecule type" value="Genomic_DNA"/>
</dbReference>
<dbReference type="RefSeq" id="YP_001497350.1">
    <property type="nucleotide sequence ID" value="NC_009898.1"/>
</dbReference>
<dbReference type="InterPro" id="IPR036915">
    <property type="entry name" value="Cyclin-like_sf"/>
</dbReference>
<organism evidence="4 5">
    <name type="scientific">Paramecium bursaria Chlorella virus NY2A</name>
    <name type="common">PBCV-NY2A</name>
    <dbReference type="NCBI Taxonomy" id="46021"/>
    <lineage>
        <taxon>Viruses</taxon>
        <taxon>Varidnaviria</taxon>
        <taxon>Bamfordvirae</taxon>
        <taxon>Nucleocytoviricota</taxon>
        <taxon>Megaviricetes</taxon>
        <taxon>Algavirales</taxon>
        <taxon>Phycodnaviridae</taxon>
        <taxon>Chlorovirus</taxon>
        <taxon>Chlorovirus americanus</taxon>
    </lineage>
</organism>
<dbReference type="PANTHER" id="PTHR11618">
    <property type="entry name" value="TRANSCRIPTION INITIATION FACTOR IIB-RELATED"/>
    <property type="match status" value="1"/>
</dbReference>
<organismHost>
    <name type="scientific">Chlorella</name>
    <dbReference type="NCBI Taxonomy" id="3071"/>
</organismHost>
<dbReference type="InterPro" id="IPR013150">
    <property type="entry name" value="TFIIB_cyclin"/>
</dbReference>
<evidence type="ECO:0000259" key="3">
    <source>
        <dbReference type="Pfam" id="PF00382"/>
    </source>
</evidence>
<name>A7IW29_PBCVN</name>
<keyword evidence="1" id="KW-0805">Transcription regulation</keyword>
<dbReference type="Gene3D" id="1.10.472.10">
    <property type="entry name" value="Cyclin-like"/>
    <property type="match status" value="2"/>
</dbReference>
<dbReference type="OrthoDB" id="8084at10239"/>
<reference evidence="4 5" key="1">
    <citation type="journal article" date="2007" name="Virology">
        <title>Sequence and annotation of the 369-kb NY-2A and the 345-kb AR158 viruses that infect Chlorella NC64A.</title>
        <authorList>
            <person name="Fitzgerald L.A."/>
            <person name="Graves M.V."/>
            <person name="Li X."/>
            <person name="Feldblyum T."/>
            <person name="Nierman W.C."/>
            <person name="Van Etten J.L."/>
        </authorList>
    </citation>
    <scope>NUCLEOTIDE SEQUENCE [LARGE SCALE GENOMIC DNA]</scope>
    <source>
        <strain evidence="4 5">NY-2A</strain>
    </source>
</reference>
<gene>
    <name evidence="4" type="primary">B154L</name>
    <name evidence="4" type="ORF">NY2A_B154L</name>
</gene>
<dbReference type="InterPro" id="IPR000812">
    <property type="entry name" value="TFIIB"/>
</dbReference>
<dbReference type="GO" id="GO:0070897">
    <property type="term" value="P:transcription preinitiation complex assembly"/>
    <property type="evidence" value="ECO:0007669"/>
    <property type="project" value="InterPro"/>
</dbReference>
<dbReference type="Proteomes" id="UP000202419">
    <property type="component" value="Segment"/>
</dbReference>
<evidence type="ECO:0000313" key="5">
    <source>
        <dbReference type="Proteomes" id="UP000202419"/>
    </source>
</evidence>
<evidence type="ECO:0000256" key="2">
    <source>
        <dbReference type="ARBA" id="ARBA00023163"/>
    </source>
</evidence>
<dbReference type="Gene3D" id="2.20.25.10">
    <property type="match status" value="1"/>
</dbReference>